<keyword evidence="3" id="KW-0815">Transposition</keyword>
<evidence type="ECO:0000256" key="2">
    <source>
        <dbReference type="ARBA" id="ARBA00006363"/>
    </source>
</evidence>
<feature type="domain" description="Integrase catalytic" evidence="6">
    <location>
        <begin position="155"/>
        <end position="316"/>
    </location>
</feature>
<dbReference type="InterPro" id="IPR012337">
    <property type="entry name" value="RNaseH-like_sf"/>
</dbReference>
<dbReference type="PANTHER" id="PTHR10948">
    <property type="entry name" value="TRANSPOSASE"/>
    <property type="match status" value="1"/>
</dbReference>
<keyword evidence="5" id="KW-0233">DNA recombination</keyword>
<dbReference type="NCBIfam" id="NF033563">
    <property type="entry name" value="transpos_IS30"/>
    <property type="match status" value="1"/>
</dbReference>
<evidence type="ECO:0000259" key="6">
    <source>
        <dbReference type="PROSITE" id="PS50994"/>
    </source>
</evidence>
<proteinExistence type="inferred from homology"/>
<dbReference type="InterPro" id="IPR001584">
    <property type="entry name" value="Integrase_cat-core"/>
</dbReference>
<organism evidence="7">
    <name type="scientific">hydrothermal vent metagenome</name>
    <dbReference type="NCBI Taxonomy" id="652676"/>
    <lineage>
        <taxon>unclassified sequences</taxon>
        <taxon>metagenomes</taxon>
        <taxon>ecological metagenomes</taxon>
    </lineage>
</organism>
<comment type="similarity">
    <text evidence="2">Belongs to the transposase IS30 family.</text>
</comment>
<accession>A0A3B0XWL2</accession>
<evidence type="ECO:0000256" key="5">
    <source>
        <dbReference type="ARBA" id="ARBA00023172"/>
    </source>
</evidence>
<name>A0A3B0XWL2_9ZZZZ</name>
<dbReference type="GO" id="GO:0015074">
    <property type="term" value="P:DNA integration"/>
    <property type="evidence" value="ECO:0007669"/>
    <property type="project" value="InterPro"/>
</dbReference>
<dbReference type="SUPFAM" id="SSF53098">
    <property type="entry name" value="Ribonuclease H-like"/>
    <property type="match status" value="1"/>
</dbReference>
<dbReference type="PROSITE" id="PS50994">
    <property type="entry name" value="INTEGRASE"/>
    <property type="match status" value="1"/>
</dbReference>
<dbReference type="GO" id="GO:0005829">
    <property type="term" value="C:cytosol"/>
    <property type="evidence" value="ECO:0007669"/>
    <property type="project" value="TreeGrafter"/>
</dbReference>
<dbReference type="Pfam" id="PF13936">
    <property type="entry name" value="HTH_38"/>
    <property type="match status" value="1"/>
</dbReference>
<gene>
    <name evidence="7" type="ORF">MNBD_GAMMA08-472</name>
</gene>
<dbReference type="InterPro" id="IPR001598">
    <property type="entry name" value="Transposase_IS30_CS"/>
</dbReference>
<dbReference type="PANTHER" id="PTHR10948:SF23">
    <property type="entry name" value="TRANSPOSASE INSI FOR INSERTION SEQUENCE ELEMENT IS30A-RELATED"/>
    <property type="match status" value="1"/>
</dbReference>
<dbReference type="PROSITE" id="PS01043">
    <property type="entry name" value="TRANSPOSASE_IS30"/>
    <property type="match status" value="1"/>
</dbReference>
<dbReference type="InterPro" id="IPR053392">
    <property type="entry name" value="Transposase_IS30-like"/>
</dbReference>
<keyword evidence="4" id="KW-0238">DNA-binding</keyword>
<dbReference type="AlphaFoldDB" id="A0A3B0XWL2"/>
<evidence type="ECO:0000256" key="1">
    <source>
        <dbReference type="ARBA" id="ARBA00002190"/>
    </source>
</evidence>
<sequence>MKQQYTHLTQKERYHIHAYKAAGFSNIFIAEELDRHVSTIKRELGRNTGLRGYKPKQAHSFAQSRLVLKPKHVKMTPDMIERIKQGLEQQWSPEQIQGRLLEEGLDGVCPKTIYDYIACDKASGGDLHKNLRHKKYKRRTGSTEKRGQICNRVSIEQRPSIVDEKIRIGDWEADTVIGKGHKGVLVTLSERVSKLNLIAYVPSKHAAGVTQAIITMLGPYRNELHTITFDNGKEFAYHEKIAKALNVDTYFAHPYRSCERGLNENHNGLIRQYLPKGEPLDKVTHKQVADIQTKLNQRPRKLLNYKTPEEIYEAMKKAS</sequence>
<dbReference type="InterPro" id="IPR025246">
    <property type="entry name" value="IS30-like_HTH"/>
</dbReference>
<dbReference type="Gene3D" id="3.30.420.10">
    <property type="entry name" value="Ribonuclease H-like superfamily/Ribonuclease H"/>
    <property type="match status" value="1"/>
</dbReference>
<dbReference type="InterPro" id="IPR036397">
    <property type="entry name" value="RNaseH_sf"/>
</dbReference>
<dbReference type="GO" id="GO:0003677">
    <property type="term" value="F:DNA binding"/>
    <property type="evidence" value="ECO:0007669"/>
    <property type="project" value="UniProtKB-KW"/>
</dbReference>
<dbReference type="GO" id="GO:0004803">
    <property type="term" value="F:transposase activity"/>
    <property type="evidence" value="ECO:0007669"/>
    <property type="project" value="InterPro"/>
</dbReference>
<comment type="function">
    <text evidence="1">Required for the transposition of the insertion element.</text>
</comment>
<dbReference type="InterPro" id="IPR051917">
    <property type="entry name" value="Transposase-Integrase"/>
</dbReference>
<dbReference type="EMBL" id="UOFH01000150">
    <property type="protein sequence ID" value="VAW60586.1"/>
    <property type="molecule type" value="Genomic_DNA"/>
</dbReference>
<reference evidence="7" key="1">
    <citation type="submission" date="2018-06" db="EMBL/GenBank/DDBJ databases">
        <authorList>
            <person name="Zhirakovskaya E."/>
        </authorList>
    </citation>
    <scope>NUCLEOTIDE SEQUENCE</scope>
</reference>
<dbReference type="GO" id="GO:0006313">
    <property type="term" value="P:DNA transposition"/>
    <property type="evidence" value="ECO:0007669"/>
    <property type="project" value="InterPro"/>
</dbReference>
<evidence type="ECO:0000256" key="3">
    <source>
        <dbReference type="ARBA" id="ARBA00022578"/>
    </source>
</evidence>
<protein>
    <submittedName>
        <fullName evidence="7">Helix-turn-helix, Fis-type</fullName>
    </submittedName>
</protein>
<evidence type="ECO:0000313" key="7">
    <source>
        <dbReference type="EMBL" id="VAW60586.1"/>
    </source>
</evidence>
<evidence type="ECO:0000256" key="4">
    <source>
        <dbReference type="ARBA" id="ARBA00023125"/>
    </source>
</evidence>